<dbReference type="EMBL" id="FNBA01000001">
    <property type="protein sequence ID" value="SDE48095.1"/>
    <property type="molecule type" value="Genomic_DNA"/>
</dbReference>
<dbReference type="Gene3D" id="3.40.50.720">
    <property type="entry name" value="NAD(P)-binding Rossmann-like Domain"/>
    <property type="match status" value="1"/>
</dbReference>
<name>A0A1G7DBH8_9FLAO</name>
<feature type="domain" description="NAD(P)-binding" evidence="1">
    <location>
        <begin position="7"/>
        <end position="70"/>
    </location>
</feature>
<protein>
    <submittedName>
        <fullName evidence="2">dTDP-glucose 4,6-dehydratase</fullName>
    </submittedName>
</protein>
<dbReference type="RefSeq" id="WP_175445411.1">
    <property type="nucleotide sequence ID" value="NZ_BMWO01000001.1"/>
</dbReference>
<keyword evidence="3" id="KW-1185">Reference proteome</keyword>
<dbReference type="InterPro" id="IPR016040">
    <property type="entry name" value="NAD(P)-bd_dom"/>
</dbReference>
<dbReference type="Pfam" id="PF16363">
    <property type="entry name" value="GDP_Man_Dehyd"/>
    <property type="match status" value="1"/>
</dbReference>
<dbReference type="InterPro" id="IPR036291">
    <property type="entry name" value="NAD(P)-bd_dom_sf"/>
</dbReference>
<dbReference type="SUPFAM" id="SSF51735">
    <property type="entry name" value="NAD(P)-binding Rossmann-fold domains"/>
    <property type="match status" value="1"/>
</dbReference>
<evidence type="ECO:0000313" key="2">
    <source>
        <dbReference type="EMBL" id="SDE48095.1"/>
    </source>
</evidence>
<dbReference type="AlphaFoldDB" id="A0A1G7DBH8"/>
<dbReference type="STRING" id="227084.SAMN05421855_101836"/>
<accession>A0A1G7DBH8</accession>
<proteinExistence type="predicted"/>
<sequence>MKNNKVLITGGAGFIGSNYVQYILETSQDEIFVLDKLTYAGDLKNLASISSLPNYTFIEKNACDKFLIYKV</sequence>
<reference evidence="2 3" key="1">
    <citation type="submission" date="2016-10" db="EMBL/GenBank/DDBJ databases">
        <authorList>
            <person name="de Groot N.N."/>
        </authorList>
    </citation>
    <scope>NUCLEOTIDE SEQUENCE [LARGE SCALE GENOMIC DNA]</scope>
    <source>
        <strain evidence="2 3">DSM 16195</strain>
    </source>
</reference>
<evidence type="ECO:0000259" key="1">
    <source>
        <dbReference type="Pfam" id="PF16363"/>
    </source>
</evidence>
<dbReference type="Proteomes" id="UP000199321">
    <property type="component" value="Unassembled WGS sequence"/>
</dbReference>
<organism evidence="2 3">
    <name type="scientific">Ulvibacter litoralis</name>
    <dbReference type="NCBI Taxonomy" id="227084"/>
    <lineage>
        <taxon>Bacteria</taxon>
        <taxon>Pseudomonadati</taxon>
        <taxon>Bacteroidota</taxon>
        <taxon>Flavobacteriia</taxon>
        <taxon>Flavobacteriales</taxon>
        <taxon>Flavobacteriaceae</taxon>
        <taxon>Ulvibacter</taxon>
    </lineage>
</organism>
<dbReference type="PANTHER" id="PTHR43000">
    <property type="entry name" value="DTDP-D-GLUCOSE 4,6-DEHYDRATASE-RELATED"/>
    <property type="match status" value="1"/>
</dbReference>
<evidence type="ECO:0000313" key="3">
    <source>
        <dbReference type="Proteomes" id="UP000199321"/>
    </source>
</evidence>
<gene>
    <name evidence="2" type="ORF">SAMN05421855_101836</name>
</gene>